<protein>
    <recommendedName>
        <fullName evidence="1">Methyltransferase FkbM domain-containing protein</fullName>
    </recommendedName>
</protein>
<dbReference type="InterPro" id="IPR029063">
    <property type="entry name" value="SAM-dependent_MTases_sf"/>
</dbReference>
<dbReference type="PANTHER" id="PTHR34009">
    <property type="entry name" value="PROTEIN STAR"/>
    <property type="match status" value="1"/>
</dbReference>
<dbReference type="PANTHER" id="PTHR34009:SF2">
    <property type="entry name" value="PROTEIN STAR"/>
    <property type="match status" value="1"/>
</dbReference>
<gene>
    <name evidence="2" type="ORF">AB1Y20_013045</name>
</gene>
<dbReference type="InterPro" id="IPR053202">
    <property type="entry name" value="EGF_Rcpt_Signaling_Reg"/>
</dbReference>
<accession>A0AB34IKB6</accession>
<keyword evidence="3" id="KW-1185">Reference proteome</keyword>
<sequence>MLAFSGMVNAAAQPAELATSTEAVQTASIRFTTLESRLGLVSAAQKVTAAPLQSAWGCHAKLSDPRNVACHNMTHGSMRCYANGGLDLFLLQTFFCDVCNESRRTYVELGALDGMKASNTKMLEDSLNFQGVLIEGQPSNAHRLFAHRHRSGRNVIFPEAVCRTAGAATYVGRQGYGTAGVLEEMSTNYLKSWGHRFRNTSYSVPCRPIGEMLRLARSALGFKAIDFFSLDVEGAELLVLETFDWSIPVKLWLIELDGNDLQRNDMIREMLASHGYAPYISPAMLARTQHHFYVAQKGGTNEVFIHRDLLSSMPERVAACNKCTSRSRR</sequence>
<dbReference type="GO" id="GO:0005789">
    <property type="term" value="C:endoplasmic reticulum membrane"/>
    <property type="evidence" value="ECO:0007669"/>
    <property type="project" value="TreeGrafter"/>
</dbReference>
<dbReference type="InterPro" id="IPR006342">
    <property type="entry name" value="FkbM_mtfrase"/>
</dbReference>
<dbReference type="Gene3D" id="3.40.50.150">
    <property type="entry name" value="Vaccinia Virus protein VP39"/>
    <property type="match status" value="1"/>
</dbReference>
<evidence type="ECO:0000259" key="1">
    <source>
        <dbReference type="Pfam" id="PF05050"/>
    </source>
</evidence>
<feature type="domain" description="Methyltransferase FkbM" evidence="1">
    <location>
        <begin position="110"/>
        <end position="276"/>
    </location>
</feature>
<dbReference type="EMBL" id="JBGBPQ010000023">
    <property type="protein sequence ID" value="KAL1500388.1"/>
    <property type="molecule type" value="Genomic_DNA"/>
</dbReference>
<organism evidence="2 3">
    <name type="scientific">Prymnesium parvum</name>
    <name type="common">Toxic golden alga</name>
    <dbReference type="NCBI Taxonomy" id="97485"/>
    <lineage>
        <taxon>Eukaryota</taxon>
        <taxon>Haptista</taxon>
        <taxon>Haptophyta</taxon>
        <taxon>Prymnesiophyceae</taxon>
        <taxon>Prymnesiales</taxon>
        <taxon>Prymnesiaceae</taxon>
        <taxon>Prymnesium</taxon>
    </lineage>
</organism>
<dbReference type="SUPFAM" id="SSF53335">
    <property type="entry name" value="S-adenosyl-L-methionine-dependent methyltransferases"/>
    <property type="match status" value="1"/>
</dbReference>
<dbReference type="Proteomes" id="UP001515480">
    <property type="component" value="Unassembled WGS sequence"/>
</dbReference>
<comment type="caution">
    <text evidence="2">The sequence shown here is derived from an EMBL/GenBank/DDBJ whole genome shotgun (WGS) entry which is preliminary data.</text>
</comment>
<evidence type="ECO:0000313" key="2">
    <source>
        <dbReference type="EMBL" id="KAL1500388.1"/>
    </source>
</evidence>
<dbReference type="GO" id="GO:0031902">
    <property type="term" value="C:late endosome membrane"/>
    <property type="evidence" value="ECO:0007669"/>
    <property type="project" value="TreeGrafter"/>
</dbReference>
<proteinExistence type="predicted"/>
<dbReference type="GO" id="GO:0005794">
    <property type="term" value="C:Golgi apparatus"/>
    <property type="evidence" value="ECO:0007669"/>
    <property type="project" value="TreeGrafter"/>
</dbReference>
<dbReference type="GO" id="GO:0016197">
    <property type="term" value="P:endosomal transport"/>
    <property type="evidence" value="ECO:0007669"/>
    <property type="project" value="TreeGrafter"/>
</dbReference>
<dbReference type="GO" id="GO:0006888">
    <property type="term" value="P:endoplasmic reticulum to Golgi vesicle-mediated transport"/>
    <property type="evidence" value="ECO:0007669"/>
    <property type="project" value="TreeGrafter"/>
</dbReference>
<reference evidence="2 3" key="1">
    <citation type="journal article" date="2024" name="Science">
        <title>Giant polyketide synthase enzymes in the biosynthesis of giant marine polyether toxins.</title>
        <authorList>
            <person name="Fallon T.R."/>
            <person name="Shende V.V."/>
            <person name="Wierzbicki I.H."/>
            <person name="Pendleton A.L."/>
            <person name="Watervoot N.F."/>
            <person name="Auber R.P."/>
            <person name="Gonzalez D.J."/>
            <person name="Wisecaver J.H."/>
            <person name="Moore B.S."/>
        </authorList>
    </citation>
    <scope>NUCLEOTIDE SEQUENCE [LARGE SCALE GENOMIC DNA]</scope>
    <source>
        <strain evidence="2 3">12B1</strain>
    </source>
</reference>
<dbReference type="GO" id="GO:0005886">
    <property type="term" value="C:plasma membrane"/>
    <property type="evidence" value="ECO:0007669"/>
    <property type="project" value="TreeGrafter"/>
</dbReference>
<dbReference type="Pfam" id="PF05050">
    <property type="entry name" value="Methyltransf_21"/>
    <property type="match status" value="1"/>
</dbReference>
<name>A0AB34IKB6_PRYPA</name>
<dbReference type="AlphaFoldDB" id="A0AB34IKB6"/>
<evidence type="ECO:0000313" key="3">
    <source>
        <dbReference type="Proteomes" id="UP001515480"/>
    </source>
</evidence>